<accession>A0AAP3CNY6</accession>
<organism evidence="1 2">
    <name type="scientific">Bacillus vallismortis</name>
    <dbReference type="NCBI Taxonomy" id="72361"/>
    <lineage>
        <taxon>Bacteria</taxon>
        <taxon>Bacillati</taxon>
        <taxon>Bacillota</taxon>
        <taxon>Bacilli</taxon>
        <taxon>Bacillales</taxon>
        <taxon>Bacillaceae</taxon>
        <taxon>Bacillus</taxon>
    </lineage>
</organism>
<sequence>MTETTESVVTTIPDKTSFTFHEATTAPSEGEEFVVDHFRELTVKISGSSTSREVKFYAVDEKGEKTALSGTNKTDLQLATSTLNTNEYWDFDIGGIFKVLFEVIEVNGDVSVKGIAVS</sequence>
<dbReference type="Proteomes" id="UP001067121">
    <property type="component" value="Unassembled WGS sequence"/>
</dbReference>
<proteinExistence type="predicted"/>
<dbReference type="RefSeq" id="WP_268544643.1">
    <property type="nucleotide sequence ID" value="NZ_JALAOH010000067.1"/>
</dbReference>
<reference evidence="1" key="1">
    <citation type="submission" date="2022-02" db="EMBL/GenBank/DDBJ databases">
        <title>Crop Bioprotection Bacillus Genome Sequencing.</title>
        <authorList>
            <person name="Dunlap C."/>
        </authorList>
    </citation>
    <scope>NUCLEOTIDE SEQUENCE</scope>
    <source>
        <strain evidence="1">98-1</strain>
    </source>
</reference>
<comment type="caution">
    <text evidence="1">The sequence shown here is derived from an EMBL/GenBank/DDBJ whole genome shotgun (WGS) entry which is preliminary data.</text>
</comment>
<name>A0AAP3CNY6_BACVA</name>
<evidence type="ECO:0000313" key="2">
    <source>
        <dbReference type="Proteomes" id="UP001067121"/>
    </source>
</evidence>
<dbReference type="AlphaFoldDB" id="A0AAP3CNY6"/>
<gene>
    <name evidence="1" type="ORF">MOC71_17705</name>
</gene>
<evidence type="ECO:0000313" key="1">
    <source>
        <dbReference type="EMBL" id="MCY8318520.1"/>
    </source>
</evidence>
<dbReference type="EMBL" id="JALAOH010000067">
    <property type="protein sequence ID" value="MCY8318520.1"/>
    <property type="molecule type" value="Genomic_DNA"/>
</dbReference>
<protein>
    <submittedName>
        <fullName evidence="1">Uncharacterized protein</fullName>
    </submittedName>
</protein>